<evidence type="ECO:0000256" key="5">
    <source>
        <dbReference type="ARBA" id="ARBA00022827"/>
    </source>
</evidence>
<keyword evidence="6 8" id="KW-0560">Oxidoreductase</keyword>
<feature type="region of interest" description="Disordered" evidence="9">
    <location>
        <begin position="1"/>
        <end position="20"/>
    </location>
</feature>
<dbReference type="EMBL" id="CP139368">
    <property type="protein sequence ID" value="WPR91044.1"/>
    <property type="molecule type" value="Genomic_DNA"/>
</dbReference>
<dbReference type="CDD" id="cd00537">
    <property type="entry name" value="MTHFR"/>
    <property type="match status" value="1"/>
</dbReference>
<dbReference type="PANTHER" id="PTHR45754">
    <property type="entry name" value="METHYLENETETRAHYDROFOLATE REDUCTASE"/>
    <property type="match status" value="1"/>
</dbReference>
<dbReference type="InterPro" id="IPR029041">
    <property type="entry name" value="FAD-linked_oxidoreductase-like"/>
</dbReference>
<dbReference type="InterPro" id="IPR003171">
    <property type="entry name" value="Mehydrof_redctse-like"/>
</dbReference>
<dbReference type="SUPFAM" id="SSF51730">
    <property type="entry name" value="FAD-linked oxidoreductase"/>
    <property type="match status" value="1"/>
</dbReference>
<name>A0ABZ0SQ08_9MICO</name>
<proteinExistence type="inferred from homology"/>
<evidence type="ECO:0000313" key="10">
    <source>
        <dbReference type="EMBL" id="WPR91044.1"/>
    </source>
</evidence>
<dbReference type="PANTHER" id="PTHR45754:SF3">
    <property type="entry name" value="METHYLENETETRAHYDROFOLATE REDUCTASE (NADPH)"/>
    <property type="match status" value="1"/>
</dbReference>
<comment type="pathway">
    <text evidence="2 8">One-carbon metabolism; tetrahydrofolate interconversion.</text>
</comment>
<comment type="catalytic activity">
    <reaction evidence="7">
        <text>(6S)-5-methyl-5,6,7,8-tetrahydrofolate + NAD(+) = (6R)-5,10-methylene-5,6,7,8-tetrahydrofolate + NADH + H(+)</text>
        <dbReference type="Rhea" id="RHEA:19821"/>
        <dbReference type="ChEBI" id="CHEBI:15378"/>
        <dbReference type="ChEBI" id="CHEBI:15636"/>
        <dbReference type="ChEBI" id="CHEBI:18608"/>
        <dbReference type="ChEBI" id="CHEBI:57540"/>
        <dbReference type="ChEBI" id="CHEBI:57945"/>
        <dbReference type="EC" id="1.5.1.54"/>
    </reaction>
    <physiologicalReaction direction="right-to-left" evidence="7">
        <dbReference type="Rhea" id="RHEA:19823"/>
    </physiologicalReaction>
</comment>
<evidence type="ECO:0000256" key="3">
    <source>
        <dbReference type="ARBA" id="ARBA00006743"/>
    </source>
</evidence>
<organism evidence="10 11">
    <name type="scientific">Microbacterium rhizosphaerae</name>
    <dbReference type="NCBI Taxonomy" id="1678237"/>
    <lineage>
        <taxon>Bacteria</taxon>
        <taxon>Bacillati</taxon>
        <taxon>Actinomycetota</taxon>
        <taxon>Actinomycetes</taxon>
        <taxon>Micrococcales</taxon>
        <taxon>Microbacteriaceae</taxon>
        <taxon>Microbacterium</taxon>
    </lineage>
</organism>
<dbReference type="Gene3D" id="3.20.20.220">
    <property type="match status" value="1"/>
</dbReference>
<evidence type="ECO:0000313" key="11">
    <source>
        <dbReference type="Proteomes" id="UP001323798"/>
    </source>
</evidence>
<keyword evidence="11" id="KW-1185">Reference proteome</keyword>
<keyword evidence="4 8" id="KW-0285">Flavoprotein</keyword>
<dbReference type="Pfam" id="PF02219">
    <property type="entry name" value="MTHFR"/>
    <property type="match status" value="1"/>
</dbReference>
<reference evidence="10 11" key="1">
    <citation type="submission" date="2023-11" db="EMBL/GenBank/DDBJ databases">
        <title>Genome sequence of Microbacterium rhizosphaerae KACC 19337.</title>
        <authorList>
            <person name="Choi H."/>
            <person name="Kim S."/>
            <person name="Kim Y."/>
            <person name="Kwon S.-W."/>
            <person name="Heo J."/>
        </authorList>
    </citation>
    <scope>NUCLEOTIDE SEQUENCE [LARGE SCALE GENOMIC DNA]</scope>
    <source>
        <strain evidence="10 11">KACC 19337</strain>
    </source>
</reference>
<comment type="cofactor">
    <cofactor evidence="1 8">
        <name>FAD</name>
        <dbReference type="ChEBI" id="CHEBI:57692"/>
    </cofactor>
</comment>
<evidence type="ECO:0000256" key="8">
    <source>
        <dbReference type="RuleBase" id="RU003862"/>
    </source>
</evidence>
<evidence type="ECO:0000256" key="6">
    <source>
        <dbReference type="ARBA" id="ARBA00023002"/>
    </source>
</evidence>
<keyword evidence="5 8" id="KW-0274">FAD</keyword>
<evidence type="ECO:0000256" key="7">
    <source>
        <dbReference type="ARBA" id="ARBA00048628"/>
    </source>
</evidence>
<evidence type="ECO:0000256" key="9">
    <source>
        <dbReference type="SAM" id="MobiDB-lite"/>
    </source>
</evidence>
<comment type="similarity">
    <text evidence="3 8">Belongs to the methylenetetrahydrofolate reductase family.</text>
</comment>
<sequence>MSPTPHNATHGGDPAGAPVSFEIYPPRPGVPHDRLHATIAALAAVDPRFISVTFGAGGSTGGRSLEVLRHILESTDVEPLAHITCVGNSYGGASALIREFLDAGILNFLALRGDPPVGTTPDDVYTGDLESAAQLVQLIDRVQAEHSPYAEEGVLPGAVRVARRHEVQIAVAAFPNGHPRSRRARDDIDTLLAKQAAGATFAITQLFFHADQYLGFVERCRAAGVTIPILPGLMPITSPQRLRRVLELTEESLPSDLAIALDVEPTAEGQREIGIAHSARLARDVLAGGAPGVHLFAFNNHDTVLAVLGEAGILATA</sequence>
<gene>
    <name evidence="10" type="ORF">SM116_07055</name>
</gene>
<evidence type="ECO:0000256" key="2">
    <source>
        <dbReference type="ARBA" id="ARBA00004777"/>
    </source>
</evidence>
<protein>
    <recommendedName>
        <fullName evidence="8">Methylenetetrahydrofolate reductase</fullName>
    </recommendedName>
</protein>
<dbReference type="GO" id="GO:0004489">
    <property type="term" value="F:methylenetetrahydrofolate reductase [NAD(P)H] activity"/>
    <property type="evidence" value="ECO:0007669"/>
    <property type="project" value="UniProtKB-EC"/>
</dbReference>
<dbReference type="Proteomes" id="UP001323798">
    <property type="component" value="Chromosome"/>
</dbReference>
<accession>A0ABZ0SQ08</accession>
<evidence type="ECO:0000256" key="1">
    <source>
        <dbReference type="ARBA" id="ARBA00001974"/>
    </source>
</evidence>
<evidence type="ECO:0000256" key="4">
    <source>
        <dbReference type="ARBA" id="ARBA00022630"/>
    </source>
</evidence>